<dbReference type="InterPro" id="IPR016024">
    <property type="entry name" value="ARM-type_fold"/>
</dbReference>
<dbReference type="PANTHER" id="PTHR22781:SF12">
    <property type="entry name" value="AP-3 COMPLEX SUBUNIT DELTA-1"/>
    <property type="match status" value="1"/>
</dbReference>
<dbReference type="Gene3D" id="1.25.10.10">
    <property type="entry name" value="Leucine-rich Repeat Variant"/>
    <property type="match status" value="1"/>
</dbReference>
<keyword evidence="6" id="KW-0472">Membrane</keyword>
<keyword evidence="4" id="KW-0677">Repeat</keyword>
<dbReference type="Proteomes" id="UP000664169">
    <property type="component" value="Unassembled WGS sequence"/>
</dbReference>
<dbReference type="Pfam" id="PF01602">
    <property type="entry name" value="Adaptin_N"/>
    <property type="match status" value="1"/>
</dbReference>
<comment type="caution">
    <text evidence="10">The sequence shown here is derived from an EMBL/GenBank/DDBJ whole genome shotgun (WGS) entry which is preliminary data.</text>
</comment>
<dbReference type="GO" id="GO:0010008">
    <property type="term" value="C:endosome membrane"/>
    <property type="evidence" value="ECO:0007669"/>
    <property type="project" value="TreeGrafter"/>
</dbReference>
<accession>A0A8H3IF65</accession>
<dbReference type="AlphaFoldDB" id="A0A8H3IF65"/>
<feature type="region of interest" description="Disordered" evidence="8">
    <location>
        <begin position="355"/>
        <end position="383"/>
    </location>
</feature>
<feature type="region of interest" description="Disordered" evidence="8">
    <location>
        <begin position="723"/>
        <end position="754"/>
    </location>
</feature>
<dbReference type="PIRSF" id="PIRSF037092">
    <property type="entry name" value="AP3_complex_delta"/>
    <property type="match status" value="1"/>
</dbReference>
<evidence type="ECO:0000256" key="7">
    <source>
        <dbReference type="PIRNR" id="PIRNR037092"/>
    </source>
</evidence>
<protein>
    <recommendedName>
        <fullName evidence="7">AP-3 complex subunit delta</fullName>
    </recommendedName>
</protein>
<dbReference type="SUPFAM" id="SSF48371">
    <property type="entry name" value="ARM repeat"/>
    <property type="match status" value="1"/>
</dbReference>
<organism evidence="10 11">
    <name type="scientific">Gomphillus americanus</name>
    <dbReference type="NCBI Taxonomy" id="1940652"/>
    <lineage>
        <taxon>Eukaryota</taxon>
        <taxon>Fungi</taxon>
        <taxon>Dikarya</taxon>
        <taxon>Ascomycota</taxon>
        <taxon>Pezizomycotina</taxon>
        <taxon>Lecanoromycetes</taxon>
        <taxon>OSLEUM clade</taxon>
        <taxon>Ostropomycetidae</taxon>
        <taxon>Ostropales</taxon>
        <taxon>Graphidaceae</taxon>
        <taxon>Gomphilloideae</taxon>
        <taxon>Gomphillus</taxon>
    </lineage>
</organism>
<comment type="subcellular location">
    <subcellularLocation>
        <location evidence="1">Endomembrane system</location>
    </subcellularLocation>
    <subcellularLocation>
        <location evidence="7">Golgi apparatus</location>
    </subcellularLocation>
</comment>
<evidence type="ECO:0000313" key="10">
    <source>
        <dbReference type="EMBL" id="CAF9916283.1"/>
    </source>
</evidence>
<feature type="compositionally biased region" description="Polar residues" evidence="8">
    <location>
        <begin position="370"/>
        <end position="383"/>
    </location>
</feature>
<dbReference type="InterPro" id="IPR017105">
    <property type="entry name" value="AP3_complex_dsu"/>
</dbReference>
<proteinExistence type="inferred from homology"/>
<dbReference type="InterPro" id="IPR002553">
    <property type="entry name" value="Clathrin/coatomer_adapt-like_N"/>
</dbReference>
<dbReference type="GO" id="GO:0030123">
    <property type="term" value="C:AP-3 adaptor complex"/>
    <property type="evidence" value="ECO:0007669"/>
    <property type="project" value="InterPro"/>
</dbReference>
<evidence type="ECO:0000313" key="11">
    <source>
        <dbReference type="Proteomes" id="UP000664169"/>
    </source>
</evidence>
<dbReference type="InterPro" id="IPR011989">
    <property type="entry name" value="ARM-like"/>
</dbReference>
<dbReference type="PANTHER" id="PTHR22781">
    <property type="entry name" value="DELTA ADAPTIN-RELATED"/>
    <property type="match status" value="1"/>
</dbReference>
<dbReference type="GO" id="GO:0006896">
    <property type="term" value="P:Golgi to vacuole transport"/>
    <property type="evidence" value="ECO:0007669"/>
    <property type="project" value="TreeGrafter"/>
</dbReference>
<keyword evidence="11" id="KW-1185">Reference proteome</keyword>
<feature type="domain" description="Clathrin/coatomer adaptor adaptin-like N-terminal" evidence="9">
    <location>
        <begin position="4"/>
        <end position="591"/>
    </location>
</feature>
<comment type="function">
    <text evidence="7">Part of the AP-3 complex, an adaptor-related complex which is not clathrin-associated. The complex is associated with the Golgi region as well as more peripheral structures. It facilitates the budding of vesicles from the Golgi membrane.</text>
</comment>
<reference evidence="10" key="1">
    <citation type="submission" date="2021-03" db="EMBL/GenBank/DDBJ databases">
        <authorList>
            <person name="Tagirdzhanova G."/>
        </authorList>
    </citation>
    <scope>NUCLEOTIDE SEQUENCE</scope>
</reference>
<evidence type="ECO:0000256" key="5">
    <source>
        <dbReference type="ARBA" id="ARBA00022927"/>
    </source>
</evidence>
<evidence type="ECO:0000256" key="6">
    <source>
        <dbReference type="ARBA" id="ARBA00023136"/>
    </source>
</evidence>
<keyword evidence="5 7" id="KW-0653">Protein transport</keyword>
<feature type="region of interest" description="Disordered" evidence="8">
    <location>
        <begin position="870"/>
        <end position="936"/>
    </location>
</feature>
<keyword evidence="3 7" id="KW-0813">Transport</keyword>
<dbReference type="EMBL" id="CAJPDQ010000011">
    <property type="protein sequence ID" value="CAF9916283.1"/>
    <property type="molecule type" value="Genomic_DNA"/>
</dbReference>
<evidence type="ECO:0000256" key="3">
    <source>
        <dbReference type="ARBA" id="ARBA00022448"/>
    </source>
</evidence>
<comment type="similarity">
    <text evidence="2 7">Belongs to the adaptor complexes large subunit family.</text>
</comment>
<sequence>MDLKAIALLKLVYLEMFGHDMSWAAFHVLEVMSSAKYPQKRVGYLSAVQSFRSDTEVLMLATNMLKKDIMAVSIPTISLSLITIPHIITPSLALSILSDLLPRLSHSSPNIRKKTVVTLYRLALVYPEALRPAWPKMEEMLMDDVQDPSVTAATINMICELSWRRPEDILPFAPRLFDLLVSGGNNWMAIKIIKLFTTLTPLKPRLIKKLLPPLVNLIRTTPAMSLLYECISGIIQGGILDDPESYEERDDVAELCVSKLRGMIIVDGDPNLKYVALLAFNKIVTSHPQLVAQHQDVILACIEDPDISIRLQALQLGSGMITSDNLHTVVDLLIKQLHEARRPEDEDMDRTQLKSIEPAASSDNSDSEDVSQQKTQRSRAAQSLPTEYRAAMIRQILEMCSRDTYTNITDFEWYVDTLVSLASLLPSQSGDVSSSNAIAAAVGVELRTVAVRVVSARSYTVRAAHILLLNRETLFAVPGSGISSLEVLEYAAWIVGEYSRTLNDPLHTLDSLLLLPKDTLRPQLICAYLQAIPKVLASEFVLEKNIWNDRVQAKTTLILARTVQFMQEFIDHASLEVQERAVSFFELMKLSQDAVTQHDRDASTSPAIISEVLPSLFTGQELNPVAPSAQRKVPLPENIDLTTPINDSLTELLLNAEKDALTEAEVNPTKLYYYQKPEPTAVTSRPAIESIPDVGMPSSYQNDASYASDSALQAVRRIERKERNREDPFYIPSNETSGRNTPLHGTFNGTNSQDLEIDSIPIMELNTGDLSSSKLAIQSSSTKSKRSIQIMAEETLDDPTNIHQSRNQDSRDNSASRPIRKGLLQVDSSNIGSLSLAQDDEGLADLPMSGDIDMARALADIERMRMEMQRDSERVNAPADMEISSTIVKKKKKKKKIPEGGKDETGEMNVDEPEAVVKKKKKKKKKTEDATTTIGS</sequence>
<evidence type="ECO:0000259" key="9">
    <source>
        <dbReference type="Pfam" id="PF01602"/>
    </source>
</evidence>
<evidence type="ECO:0000256" key="4">
    <source>
        <dbReference type="ARBA" id="ARBA00022737"/>
    </source>
</evidence>
<dbReference type="GO" id="GO:0005794">
    <property type="term" value="C:Golgi apparatus"/>
    <property type="evidence" value="ECO:0007669"/>
    <property type="project" value="UniProtKB-SubCell"/>
</dbReference>
<keyword evidence="7" id="KW-0333">Golgi apparatus</keyword>
<name>A0A8H3IF65_9LECA</name>
<dbReference type="GO" id="GO:0006623">
    <property type="term" value="P:protein targeting to vacuole"/>
    <property type="evidence" value="ECO:0007669"/>
    <property type="project" value="TreeGrafter"/>
</dbReference>
<dbReference type="OrthoDB" id="10264595at2759"/>
<gene>
    <name evidence="10" type="ORF">GOMPHAMPRED_000947</name>
</gene>
<comment type="subunit">
    <text evidence="7">Adaptor protein complex 3 (AP-3) is a heterotetramer.</text>
</comment>
<evidence type="ECO:0000256" key="2">
    <source>
        <dbReference type="ARBA" id="ARBA00006613"/>
    </source>
</evidence>
<evidence type="ECO:0000256" key="1">
    <source>
        <dbReference type="ARBA" id="ARBA00004308"/>
    </source>
</evidence>
<evidence type="ECO:0000256" key="8">
    <source>
        <dbReference type="SAM" id="MobiDB-lite"/>
    </source>
</evidence>
<feature type="region of interest" description="Disordered" evidence="8">
    <location>
        <begin position="793"/>
        <end position="818"/>
    </location>
</feature>